<evidence type="ECO:0000313" key="2">
    <source>
        <dbReference type="Proteomes" id="UP000248044"/>
    </source>
</evidence>
<keyword evidence="2" id="KW-1185">Reference proteome</keyword>
<dbReference type="KEGG" id="abri:DFR85_10850"/>
<dbReference type="AlphaFoldDB" id="A0A2U9IG54"/>
<gene>
    <name evidence="1" type="ORF">DFR85_10850</name>
</gene>
<proteinExistence type="predicted"/>
<accession>A0A2U9IG54</accession>
<dbReference type="Proteomes" id="UP000248044">
    <property type="component" value="Chromosome"/>
</dbReference>
<reference evidence="1 2" key="1">
    <citation type="submission" date="2018-05" db="EMBL/GenBank/DDBJ databases">
        <title>Complete Genome Sequences of Extremely Thermoacidophilic, Metal-Mobilizing Type-Strain Members of the Archaeal Family Sulfolobaceae: Acidianus brierleyi DSM-1651T, Acidianus sulfidivorans DSM-18786T, Metallosphaera hakonensis DSM-7519T, and Metallosphaera prunae DSM-10039T.</title>
        <authorList>
            <person name="Counts J.A."/>
            <person name="Kelly R.M."/>
        </authorList>
    </citation>
    <scope>NUCLEOTIDE SEQUENCE [LARGE SCALE GENOMIC DNA]</scope>
    <source>
        <strain evidence="1 2">DSM 1651</strain>
    </source>
</reference>
<name>A0A2U9IG54_9CREN</name>
<protein>
    <submittedName>
        <fullName evidence="1">Uncharacterized protein</fullName>
    </submittedName>
</protein>
<evidence type="ECO:0000313" key="1">
    <source>
        <dbReference type="EMBL" id="AWR95021.1"/>
    </source>
</evidence>
<sequence>MKVKDLFSLPWKNMDRALEYGVEECKYLGKTLLGITLSNGLGFIIYFNPYSEEIYRILIMSPEKKELGEFFGVFKYEGGNTFLYIL</sequence>
<dbReference type="EMBL" id="CP029289">
    <property type="protein sequence ID" value="AWR95021.1"/>
    <property type="molecule type" value="Genomic_DNA"/>
</dbReference>
<organism evidence="1 2">
    <name type="scientific">Acidianus brierleyi</name>
    <dbReference type="NCBI Taxonomy" id="41673"/>
    <lineage>
        <taxon>Archaea</taxon>
        <taxon>Thermoproteota</taxon>
        <taxon>Thermoprotei</taxon>
        <taxon>Sulfolobales</taxon>
        <taxon>Sulfolobaceae</taxon>
        <taxon>Acidianus</taxon>
    </lineage>
</organism>